<evidence type="ECO:0000259" key="1">
    <source>
        <dbReference type="Pfam" id="PF11706"/>
    </source>
</evidence>
<dbReference type="RefSeq" id="WP_189935087.1">
    <property type="nucleotide sequence ID" value="NZ_BNCD01000014.1"/>
</dbReference>
<name>A0A919GFR4_9ACTN</name>
<dbReference type="PANTHER" id="PTHR35525:SF3">
    <property type="entry name" value="BLL6575 PROTEIN"/>
    <property type="match status" value="1"/>
</dbReference>
<comment type="caution">
    <text evidence="2">The sequence shown here is derived from an EMBL/GenBank/DDBJ whole genome shotgun (WGS) entry which is preliminary data.</text>
</comment>
<dbReference type="Gene3D" id="1.10.3300.10">
    <property type="entry name" value="Jann2411-like domain"/>
    <property type="match status" value="1"/>
</dbReference>
<dbReference type="Pfam" id="PF07336">
    <property type="entry name" value="ABATE"/>
    <property type="match status" value="1"/>
</dbReference>
<reference evidence="2" key="1">
    <citation type="journal article" date="2014" name="Int. J. Syst. Evol. Microbiol.">
        <title>Complete genome sequence of Corynebacterium casei LMG S-19264T (=DSM 44701T), isolated from a smear-ripened cheese.</title>
        <authorList>
            <consortium name="US DOE Joint Genome Institute (JGI-PGF)"/>
            <person name="Walter F."/>
            <person name="Albersmeier A."/>
            <person name="Kalinowski J."/>
            <person name="Ruckert C."/>
        </authorList>
    </citation>
    <scope>NUCLEOTIDE SEQUENCE</scope>
    <source>
        <strain evidence="2">JCM 5069</strain>
    </source>
</reference>
<dbReference type="InterPro" id="IPR021005">
    <property type="entry name" value="Znf_CGNR"/>
</dbReference>
<evidence type="ECO:0000313" key="2">
    <source>
        <dbReference type="EMBL" id="GHH83672.1"/>
    </source>
</evidence>
<dbReference type="AlphaFoldDB" id="A0A919GFR4"/>
<proteinExistence type="predicted"/>
<organism evidence="2 3">
    <name type="scientific">Streptomyces sulfonofaciens</name>
    <dbReference type="NCBI Taxonomy" id="68272"/>
    <lineage>
        <taxon>Bacteria</taxon>
        <taxon>Bacillati</taxon>
        <taxon>Actinomycetota</taxon>
        <taxon>Actinomycetes</taxon>
        <taxon>Kitasatosporales</taxon>
        <taxon>Streptomycetaceae</taxon>
        <taxon>Streptomyces</taxon>
    </lineage>
</organism>
<dbReference type="InterPro" id="IPR010852">
    <property type="entry name" value="ABATE"/>
</dbReference>
<accession>A0A919GFR4</accession>
<keyword evidence="3" id="KW-1185">Reference proteome</keyword>
<feature type="domain" description="Zinc finger CGNR" evidence="1">
    <location>
        <begin position="126"/>
        <end position="168"/>
    </location>
</feature>
<dbReference type="InterPro" id="IPR023286">
    <property type="entry name" value="ABATE_dom_sf"/>
</dbReference>
<gene>
    <name evidence="2" type="ORF">GCM10018793_46340</name>
</gene>
<dbReference type="PANTHER" id="PTHR35525">
    <property type="entry name" value="BLL6575 PROTEIN"/>
    <property type="match status" value="1"/>
</dbReference>
<dbReference type="Proteomes" id="UP000603708">
    <property type="component" value="Unassembled WGS sequence"/>
</dbReference>
<reference evidence="2" key="2">
    <citation type="submission" date="2020-09" db="EMBL/GenBank/DDBJ databases">
        <authorList>
            <person name="Sun Q."/>
            <person name="Ohkuma M."/>
        </authorList>
    </citation>
    <scope>NUCLEOTIDE SEQUENCE</scope>
    <source>
        <strain evidence="2">JCM 5069</strain>
    </source>
</reference>
<protein>
    <recommendedName>
        <fullName evidence="1">Zinc finger CGNR domain-containing protein</fullName>
    </recommendedName>
</protein>
<dbReference type="SUPFAM" id="SSF160904">
    <property type="entry name" value="Jann2411-like"/>
    <property type="match status" value="1"/>
</dbReference>
<dbReference type="Pfam" id="PF11706">
    <property type="entry name" value="zf-CGNR"/>
    <property type="match status" value="1"/>
</dbReference>
<evidence type="ECO:0000313" key="3">
    <source>
        <dbReference type="Proteomes" id="UP000603708"/>
    </source>
</evidence>
<dbReference type="EMBL" id="BNCD01000014">
    <property type="protein sequence ID" value="GHH83672.1"/>
    <property type="molecule type" value="Genomic_DNA"/>
</dbReference>
<sequence length="173" mass="19298">MVTRPLTGEPLALDLLNTRWVDRGRRLDALDEPGGVGAWLAEHGFTTPAAEAEEPLRRVRDALLAVLQTPGGESERALNDILSRGSVRYTLQDATPGEEVQAAPGWLPAWRAAVSYLKLAGDHPERIRRCGNPDCTLYFYDTSRNGARRWCAMNLCGNRLKASRHYERARTRS</sequence>